<organism evidence="2">
    <name type="scientific">hydrothermal vent metagenome</name>
    <dbReference type="NCBI Taxonomy" id="652676"/>
    <lineage>
        <taxon>unclassified sequences</taxon>
        <taxon>metagenomes</taxon>
        <taxon>ecological metagenomes</taxon>
    </lineage>
</organism>
<dbReference type="Pfam" id="PF18962">
    <property type="entry name" value="Por_Secre_tail"/>
    <property type="match status" value="1"/>
</dbReference>
<proteinExistence type="predicted"/>
<feature type="domain" description="Secretion system C-terminal sorting" evidence="1">
    <location>
        <begin position="467"/>
        <end position="542"/>
    </location>
</feature>
<evidence type="ECO:0000259" key="1">
    <source>
        <dbReference type="Pfam" id="PF18962"/>
    </source>
</evidence>
<reference evidence="2" key="1">
    <citation type="submission" date="2018-06" db="EMBL/GenBank/DDBJ databases">
        <authorList>
            <person name="Zhirakovskaya E."/>
        </authorList>
    </citation>
    <scope>NUCLEOTIDE SEQUENCE</scope>
</reference>
<evidence type="ECO:0000313" key="2">
    <source>
        <dbReference type="EMBL" id="VAX24086.1"/>
    </source>
</evidence>
<dbReference type="InterPro" id="IPR026444">
    <property type="entry name" value="Secre_tail"/>
</dbReference>
<dbReference type="EMBL" id="UOGD01000265">
    <property type="protein sequence ID" value="VAX24086.1"/>
    <property type="molecule type" value="Genomic_DNA"/>
</dbReference>
<sequence length="545" mass="61596">MKKILLFLFIFSTVHFAQWSTTYKKDTEFTNIGDVVSAIDDKNGGAFIIHGFYDYNIERTFLPIFEHIDKYGYMVTDGIEVKTLHDYSTEVKIHHSSDNNLFVSFLDNTIYKYWDGLAVYAGKTAIIKIDTNGYPLWDEPVYAIIDTLNHNVYELIPDDSGGCFVSTSANYIETSASYGQKSIQHISSSGERLWGEQGIMLYEGFQANGLQFFPPKIHPRSDSNLFVFVVTNLSSPFEIYLMSPNGLKLLNTSYVDNRRFFNSFLTNNNKLLVLSYDNTSGFGAHNLVLGTCTSINDTITFVDTTVLSNLNNNLYHSNSYIDEKNNIHLLCRYDDVEGLVSYYKKISNKPNHLYDSLGIKLPENSFNFLLDNNTVTFLQVTGSLYRVDSLARPIWGVDGLKFTLDDCFTTNAKIVTNNDNGIIVLWNECVSGVRGKLVNKNGEIGIVTDIKETNNDYLDGFIVSSNYPNPFNPSTTINYSIPQSGFVQLKVYDILGSEVATLVNKEQPSGNYKVEFNANNLTSGIYFYRLRSGSFTDTKKLILVR</sequence>
<gene>
    <name evidence="2" type="ORF">MNBD_IGNAVI01-123</name>
</gene>
<protein>
    <recommendedName>
        <fullName evidence="1">Secretion system C-terminal sorting domain-containing protein</fullName>
    </recommendedName>
</protein>
<accession>A0A3B1C0I7</accession>
<dbReference type="AlphaFoldDB" id="A0A3B1C0I7"/>
<dbReference type="NCBIfam" id="TIGR04183">
    <property type="entry name" value="Por_Secre_tail"/>
    <property type="match status" value="1"/>
</dbReference>
<name>A0A3B1C0I7_9ZZZZ</name>
<dbReference type="Gene3D" id="2.60.40.4070">
    <property type="match status" value="1"/>
</dbReference>